<gene>
    <name evidence="1" type="ORF">NMY3_00551</name>
</gene>
<keyword evidence="2" id="KW-1185">Reference proteome</keyword>
<dbReference type="OrthoDB" id="386583at2157"/>
<dbReference type="Proteomes" id="UP000058925">
    <property type="component" value="Chromosome"/>
</dbReference>
<dbReference type="EMBL" id="CP012850">
    <property type="protein sequence ID" value="ALI34763.1"/>
    <property type="molecule type" value="Genomic_DNA"/>
</dbReference>
<proteinExistence type="predicted"/>
<dbReference type="KEGG" id="taa:NMY3_00551"/>
<name>A0A654LWR0_9ARCH</name>
<dbReference type="RefSeq" id="WP_196817367.1">
    <property type="nucleotide sequence ID" value="NZ_CP012850.1"/>
</dbReference>
<accession>A0A654LWR0</accession>
<dbReference type="GeneID" id="60420716"/>
<evidence type="ECO:0000313" key="1">
    <source>
        <dbReference type="EMBL" id="ALI34763.1"/>
    </source>
</evidence>
<reference evidence="2" key="1">
    <citation type="submission" date="2015-10" db="EMBL/GenBank/DDBJ databases">
        <title>Niche specialization of a soil ammonia-oxidizing archaeon, Candidatus Nitrosocosmicus oleophilus.</title>
        <authorList>
            <person name="Jung M.-Y."/>
            <person name="Rhee S.-K."/>
        </authorList>
    </citation>
    <scope>NUCLEOTIDE SEQUENCE [LARGE SCALE GENOMIC DNA]</scope>
    <source>
        <strain evidence="2">MY3</strain>
    </source>
</reference>
<dbReference type="AlphaFoldDB" id="A0A654LWR0"/>
<organism evidence="1 2">
    <name type="scientific">Candidatus Nitrosocosmicus oleophilus</name>
    <dbReference type="NCBI Taxonomy" id="1353260"/>
    <lineage>
        <taxon>Archaea</taxon>
        <taxon>Nitrososphaerota</taxon>
        <taxon>Nitrososphaeria</taxon>
        <taxon>Nitrososphaerales</taxon>
        <taxon>Nitrososphaeraceae</taxon>
        <taxon>Candidatus Nitrosocosmicus</taxon>
    </lineage>
</organism>
<sequence length="313" mass="36175">MIERKDVENLGSAYIDIDGIKIIEDTEGMYEISIPYHFPIGKEEFIRKDSALVKPFKQILLEGKPLEKISYFFYGEGDEYWLIGSFAYTKARRILFFPGLNLSRVVHSPDNKEVLDEVHNIDHLTLENNLESWHVTLKEKNDRGIKYSRMKPAKLSENVFLWFVMAIPSAKTLEPMPKSQEFIIKANKKKANSIEELTRRLGNFFQSRHQSLFPVIKWKHESPLPCFINFEIFMLLGNTRETDLPDKLFFALPPLTKPEKMDDGIRSRAGYPSPLTDSISVCIRVSKIKGSLNQDAGYDGGYYSGEEIIKYFE</sequence>
<evidence type="ECO:0000313" key="2">
    <source>
        <dbReference type="Proteomes" id="UP000058925"/>
    </source>
</evidence>
<protein>
    <submittedName>
        <fullName evidence="1">Uncharacterized protein</fullName>
    </submittedName>
</protein>